<dbReference type="SUPFAM" id="SSF56112">
    <property type="entry name" value="Protein kinase-like (PK-like)"/>
    <property type="match status" value="1"/>
</dbReference>
<feature type="active site" description="Proton acceptor" evidence="17">
    <location>
        <position position="747"/>
    </location>
</feature>
<feature type="domain" description="Ig-like" evidence="25">
    <location>
        <begin position="31"/>
        <end position="123"/>
    </location>
</feature>
<feature type="transmembrane region" description="Helical" evidence="22">
    <location>
        <begin position="469"/>
        <end position="492"/>
    </location>
</feature>
<dbReference type="FunFam" id="1.10.510.10:FF:000373">
    <property type="entry name" value="Receptor protein-tyrosine kinase"/>
    <property type="match status" value="1"/>
</dbReference>
<evidence type="ECO:0000256" key="6">
    <source>
        <dbReference type="ARBA" id="ARBA00022741"/>
    </source>
</evidence>
<evidence type="ECO:0000256" key="7">
    <source>
        <dbReference type="ARBA" id="ARBA00022777"/>
    </source>
</evidence>
<keyword evidence="23" id="KW-0732">Signal</keyword>
<feature type="signal peptide" evidence="23">
    <location>
        <begin position="1"/>
        <end position="24"/>
    </location>
</feature>
<dbReference type="PROSITE" id="PS50835">
    <property type="entry name" value="IG_LIKE"/>
    <property type="match status" value="2"/>
</dbReference>
<dbReference type="SMART" id="SM00408">
    <property type="entry name" value="IGc2"/>
    <property type="match status" value="3"/>
</dbReference>
<keyword evidence="3" id="KW-0597">Phosphoprotein</keyword>
<feature type="domain" description="Ig-like" evidence="25">
    <location>
        <begin position="369"/>
        <end position="455"/>
    </location>
</feature>
<dbReference type="PROSITE" id="PS50011">
    <property type="entry name" value="PROTEIN_KINASE_DOM"/>
    <property type="match status" value="1"/>
</dbReference>
<dbReference type="PROSITE" id="PS00107">
    <property type="entry name" value="PROTEIN_KINASE_ATP"/>
    <property type="match status" value="1"/>
</dbReference>
<evidence type="ECO:0000256" key="20">
    <source>
        <dbReference type="PIRSR" id="PIRSR000615-4"/>
    </source>
</evidence>
<dbReference type="GO" id="GO:0005524">
    <property type="term" value="F:ATP binding"/>
    <property type="evidence" value="ECO:0007669"/>
    <property type="project" value="UniProtKB-UniRule"/>
</dbReference>
<dbReference type="InterPro" id="IPR013783">
    <property type="entry name" value="Ig-like_fold"/>
</dbReference>
<dbReference type="GO" id="GO:0004714">
    <property type="term" value="F:transmembrane receptor protein tyrosine kinase activity"/>
    <property type="evidence" value="ECO:0007669"/>
    <property type="project" value="UniProtKB-EC"/>
</dbReference>
<feature type="binding site" evidence="19">
    <location>
        <position position="765"/>
    </location>
    <ligand>
        <name>Mg(2+)</name>
        <dbReference type="ChEBI" id="CHEBI:18420"/>
    </ligand>
</feature>
<gene>
    <name evidence="26" type="ORF">GHT06_015914</name>
</gene>
<dbReference type="SUPFAM" id="SSF48726">
    <property type="entry name" value="Immunoglobulin"/>
    <property type="match status" value="3"/>
</dbReference>
<evidence type="ECO:0000256" key="4">
    <source>
        <dbReference type="ARBA" id="ARBA00022679"/>
    </source>
</evidence>
<evidence type="ECO:0000256" key="21">
    <source>
        <dbReference type="PROSITE-ProRule" id="PRU10141"/>
    </source>
</evidence>
<keyword evidence="14" id="KW-0325">Glycoprotein</keyword>
<evidence type="ECO:0000256" key="14">
    <source>
        <dbReference type="ARBA" id="ARBA00023180"/>
    </source>
</evidence>
<evidence type="ECO:0000256" key="13">
    <source>
        <dbReference type="ARBA" id="ARBA00023170"/>
    </source>
</evidence>
<evidence type="ECO:0000256" key="12">
    <source>
        <dbReference type="ARBA" id="ARBA00023157"/>
    </source>
</evidence>
<evidence type="ECO:0000256" key="15">
    <source>
        <dbReference type="ARBA" id="ARBA00023319"/>
    </source>
</evidence>
<dbReference type="Gene3D" id="1.10.510.10">
    <property type="entry name" value="Transferase(Phosphotransferase) domain 1"/>
    <property type="match status" value="1"/>
</dbReference>
<dbReference type="InterPro" id="IPR000719">
    <property type="entry name" value="Prot_kinase_dom"/>
</dbReference>
<dbReference type="InterPro" id="IPR008266">
    <property type="entry name" value="Tyr_kinase_AS"/>
</dbReference>
<evidence type="ECO:0000256" key="18">
    <source>
        <dbReference type="PIRSR" id="PIRSR000615-2"/>
    </source>
</evidence>
<dbReference type="InterPro" id="IPR011009">
    <property type="entry name" value="Kinase-like_dom_sf"/>
</dbReference>
<dbReference type="GO" id="GO:0005886">
    <property type="term" value="C:plasma membrane"/>
    <property type="evidence" value="ECO:0007669"/>
    <property type="project" value="TreeGrafter"/>
</dbReference>
<dbReference type="InterPro" id="IPR003598">
    <property type="entry name" value="Ig_sub2"/>
</dbReference>
<evidence type="ECO:0000256" key="16">
    <source>
        <dbReference type="ARBA" id="ARBA00051243"/>
    </source>
</evidence>
<feature type="chain" id="PRO_5042082572" description="receptor protein-tyrosine kinase" evidence="23">
    <location>
        <begin position="25"/>
        <end position="931"/>
    </location>
</feature>
<keyword evidence="10 22" id="KW-0472">Membrane</keyword>
<evidence type="ECO:0000259" key="25">
    <source>
        <dbReference type="PROSITE" id="PS50835"/>
    </source>
</evidence>
<dbReference type="GO" id="GO:0046872">
    <property type="term" value="F:metal ion binding"/>
    <property type="evidence" value="ECO:0007669"/>
    <property type="project" value="UniProtKB-KW"/>
</dbReference>
<keyword evidence="9 22" id="KW-1133">Transmembrane helix</keyword>
<evidence type="ECO:0000256" key="17">
    <source>
        <dbReference type="PIRSR" id="PIRSR000615-1"/>
    </source>
</evidence>
<evidence type="ECO:0000256" key="10">
    <source>
        <dbReference type="ARBA" id="ARBA00023136"/>
    </source>
</evidence>
<comment type="caution">
    <text evidence="26">The sequence shown here is derived from an EMBL/GenBank/DDBJ whole genome shotgun (WGS) entry which is preliminary data.</text>
</comment>
<dbReference type="PIRSF" id="PIRSF000615">
    <property type="entry name" value="TyrPK_CSF1-R"/>
    <property type="match status" value="1"/>
</dbReference>
<dbReference type="Gene3D" id="3.30.200.20">
    <property type="entry name" value="Phosphorylase Kinase, domain 1"/>
    <property type="match status" value="1"/>
</dbReference>
<evidence type="ECO:0000313" key="27">
    <source>
        <dbReference type="Proteomes" id="UP000820818"/>
    </source>
</evidence>
<keyword evidence="27" id="KW-1185">Reference proteome</keyword>
<keyword evidence="15" id="KW-0393">Immunoglobulin domain</keyword>
<keyword evidence="12" id="KW-1015">Disulfide bond</keyword>
<evidence type="ECO:0000256" key="5">
    <source>
        <dbReference type="ARBA" id="ARBA00022692"/>
    </source>
</evidence>
<accession>A0AAD5PXN4</accession>
<dbReference type="Proteomes" id="UP000820818">
    <property type="component" value="Linkage Group LG5"/>
</dbReference>
<keyword evidence="7" id="KW-0418">Kinase</keyword>
<comment type="subcellular location">
    <subcellularLocation>
        <location evidence="1">Membrane</location>
        <topology evidence="1">Single-pass type I membrane protein</topology>
    </subcellularLocation>
</comment>
<dbReference type="InterPro" id="IPR007110">
    <property type="entry name" value="Ig-like_dom"/>
</dbReference>
<keyword evidence="4" id="KW-0808">Transferase</keyword>
<dbReference type="FunFam" id="3.30.200.20:FF:001298">
    <property type="entry name" value="Uncharacterized protein"/>
    <property type="match status" value="1"/>
</dbReference>
<feature type="site" description="Important for interaction with phosphotyrosine-binding proteins" evidence="20">
    <location>
        <position position="890"/>
    </location>
</feature>
<evidence type="ECO:0000256" key="23">
    <source>
        <dbReference type="SAM" id="SignalP"/>
    </source>
</evidence>
<feature type="binding site" evidence="18 21">
    <location>
        <position position="578"/>
    </location>
    <ligand>
        <name>ATP</name>
        <dbReference type="ChEBI" id="CHEBI:30616"/>
    </ligand>
</feature>
<evidence type="ECO:0000256" key="11">
    <source>
        <dbReference type="ARBA" id="ARBA00023137"/>
    </source>
</evidence>
<dbReference type="EMBL" id="WJBH02000005">
    <property type="protein sequence ID" value="KAI9559125.1"/>
    <property type="molecule type" value="Genomic_DNA"/>
</dbReference>
<dbReference type="Pfam" id="PF07714">
    <property type="entry name" value="PK_Tyr_Ser-Thr"/>
    <property type="match status" value="1"/>
</dbReference>
<keyword evidence="5 22" id="KW-0812">Transmembrane</keyword>
<dbReference type="PROSITE" id="PS00240">
    <property type="entry name" value="RECEPTOR_TYR_KIN_III"/>
    <property type="match status" value="1"/>
</dbReference>
<dbReference type="InterPro" id="IPR003599">
    <property type="entry name" value="Ig_sub"/>
</dbReference>
<dbReference type="GO" id="GO:0043235">
    <property type="term" value="C:receptor complex"/>
    <property type="evidence" value="ECO:0007669"/>
    <property type="project" value="TreeGrafter"/>
</dbReference>
<keyword evidence="11" id="KW-0829">Tyrosine-protein kinase</keyword>
<evidence type="ECO:0000256" key="19">
    <source>
        <dbReference type="PIRSR" id="PIRSR000615-3"/>
    </source>
</evidence>
<comment type="catalytic activity">
    <reaction evidence="16">
        <text>L-tyrosyl-[protein] + ATP = O-phospho-L-tyrosyl-[protein] + ADP + H(+)</text>
        <dbReference type="Rhea" id="RHEA:10596"/>
        <dbReference type="Rhea" id="RHEA-COMP:10136"/>
        <dbReference type="Rhea" id="RHEA-COMP:20101"/>
        <dbReference type="ChEBI" id="CHEBI:15378"/>
        <dbReference type="ChEBI" id="CHEBI:30616"/>
        <dbReference type="ChEBI" id="CHEBI:46858"/>
        <dbReference type="ChEBI" id="CHEBI:61978"/>
        <dbReference type="ChEBI" id="CHEBI:456216"/>
        <dbReference type="EC" id="2.7.10.1"/>
    </reaction>
</comment>
<dbReference type="Gene3D" id="2.60.40.10">
    <property type="entry name" value="Immunoglobulins"/>
    <property type="match status" value="2"/>
</dbReference>
<dbReference type="InterPro" id="IPR050122">
    <property type="entry name" value="RTK"/>
</dbReference>
<evidence type="ECO:0000313" key="26">
    <source>
        <dbReference type="EMBL" id="KAI9559125.1"/>
    </source>
</evidence>
<evidence type="ECO:0000256" key="9">
    <source>
        <dbReference type="ARBA" id="ARBA00022989"/>
    </source>
</evidence>
<evidence type="ECO:0000256" key="3">
    <source>
        <dbReference type="ARBA" id="ARBA00022553"/>
    </source>
</evidence>
<organism evidence="26 27">
    <name type="scientific">Daphnia sinensis</name>
    <dbReference type="NCBI Taxonomy" id="1820382"/>
    <lineage>
        <taxon>Eukaryota</taxon>
        <taxon>Metazoa</taxon>
        <taxon>Ecdysozoa</taxon>
        <taxon>Arthropoda</taxon>
        <taxon>Crustacea</taxon>
        <taxon>Branchiopoda</taxon>
        <taxon>Diplostraca</taxon>
        <taxon>Cladocera</taxon>
        <taxon>Anomopoda</taxon>
        <taxon>Daphniidae</taxon>
        <taxon>Daphnia</taxon>
        <taxon>Daphnia similis group</taxon>
    </lineage>
</organism>
<evidence type="ECO:0000256" key="22">
    <source>
        <dbReference type="SAM" id="Phobius"/>
    </source>
</evidence>
<keyword evidence="19" id="KW-0460">Magnesium</keyword>
<feature type="domain" description="Protein kinase" evidence="24">
    <location>
        <begin position="543"/>
        <end position="882"/>
    </location>
</feature>
<dbReference type="EC" id="2.7.10.1" evidence="2"/>
<dbReference type="InterPro" id="IPR001245">
    <property type="entry name" value="Ser-Thr/Tyr_kinase_cat_dom"/>
</dbReference>
<dbReference type="AlphaFoldDB" id="A0AAD5PXN4"/>
<feature type="binding site" evidence="18">
    <location>
        <begin position="550"/>
        <end position="557"/>
    </location>
    <ligand>
        <name>ATP</name>
        <dbReference type="ChEBI" id="CHEBI:30616"/>
    </ligand>
</feature>
<feature type="binding site" evidence="19">
    <location>
        <position position="752"/>
    </location>
    <ligand>
        <name>Mg(2+)</name>
        <dbReference type="ChEBI" id="CHEBI:18420"/>
    </ligand>
</feature>
<dbReference type="SMART" id="SM00409">
    <property type="entry name" value="IG"/>
    <property type="match status" value="2"/>
</dbReference>
<feature type="binding site" evidence="18">
    <location>
        <position position="751"/>
    </location>
    <ligand>
        <name>ATP</name>
        <dbReference type="ChEBI" id="CHEBI:30616"/>
    </ligand>
</feature>
<keyword evidence="19" id="KW-0479">Metal-binding</keyword>
<dbReference type="CDD" id="cd00192">
    <property type="entry name" value="PTKc"/>
    <property type="match status" value="1"/>
</dbReference>
<evidence type="ECO:0000256" key="8">
    <source>
        <dbReference type="ARBA" id="ARBA00022840"/>
    </source>
</evidence>
<keyword evidence="13" id="KW-0675">Receptor</keyword>
<keyword evidence="6 18" id="KW-0547">Nucleotide-binding</keyword>
<dbReference type="GO" id="GO:0007169">
    <property type="term" value="P:cell surface receptor protein tyrosine kinase signaling pathway"/>
    <property type="evidence" value="ECO:0007669"/>
    <property type="project" value="InterPro"/>
</dbReference>
<sequence>MTHSSVKSVLLTICFMLVVNRSAAQRLQMIPNVKEQVVEANSTLTLTCVYKYYDGFENSNISWMLPAYLQNFPGQSEANSRLQLTYHGNNTHLITTMTLQEIRPKDSGKFGCIAEDRIEQHIYVYSDGIFIFMDNGENVKDFYSSKQGDTLHIPCKPTHPNVTVSLNLVRQWASKEWAEDISKDLLSVPDSNWSFNREIGLTLRNTKISDSGYYQCVGTMNDAPNYENFRIIVKGMELTRINDSDDPLEGSNVTLICLIHTDGEVNNEMRKGFPSPPEWYYRINDTGPMQVINKTNPPKGKFKTHLIFNSLVSRFFYRALLGSGIQMKKEYEVKLMRHLHGFYESRLDLIDVNILSSYTNFECKSSIQKRITELKTISFGIKVRLDDGRAKNLTCIKASKDIQIKWFKDDKPYSDKVYSTANISILPLEGSKSEVGAYACQWNNSLGQVGFRNFTLFLSDESSSEMETYYTTIITFAVILAVLLALGIGISVKLYFDLKKQVFPGAKKLLEGNVKEINPQFSIEEQTELLPYDKAWEFPRCRLTLGVQLGSGCFGRVVKGEAIGIKGSRETVRTVAVKMVRSQTNVAAMESLVSELKILIHLGSHLNVVNLLGACTKKITKGELLIIVEYCRFGNLQTYLMKHRNNFINLLDEFGNMKPDSEMEDPHAPILSDISSFDRNSIADNENPGPFYSTTDTEAPEWWNYGHQQERDPAQNKSISTRDLISWSFQIARGMEYLASKKVLHGDLAARNVLLADDGVVKVADFGMAKKMYYEGNYERAEGLMPVKWMAIESLTARIFSSQSDVWSFGVLLWELFTLGEVPYPGMDVGHLLIKEIKSGYRMEKPENAPNFFGVIMANCWKTEPNERPTFRQLEEMINSHMESSVSCHYLNLSLPYGKFNEKDTATPTDVFGIANLLKGPPHSISTEDSK</sequence>
<dbReference type="InterPro" id="IPR001824">
    <property type="entry name" value="Tyr_kinase_rcpt_3_CS"/>
</dbReference>
<evidence type="ECO:0000256" key="2">
    <source>
        <dbReference type="ARBA" id="ARBA00011902"/>
    </source>
</evidence>
<dbReference type="PANTHER" id="PTHR24416:SF600">
    <property type="entry name" value="PDGF- AND VEGF-RECEPTOR RELATED, ISOFORM J"/>
    <property type="match status" value="1"/>
</dbReference>
<protein>
    <recommendedName>
        <fullName evidence="2">receptor protein-tyrosine kinase</fullName>
        <ecNumber evidence="2">2.7.10.1</ecNumber>
    </recommendedName>
</protein>
<dbReference type="PROSITE" id="PS00109">
    <property type="entry name" value="PROTEIN_KINASE_TYR"/>
    <property type="match status" value="1"/>
</dbReference>
<proteinExistence type="predicted"/>
<reference evidence="26 27" key="1">
    <citation type="submission" date="2022-05" db="EMBL/GenBank/DDBJ databases">
        <title>A multi-omics perspective on studying reproductive biology in Daphnia sinensis.</title>
        <authorList>
            <person name="Jia J."/>
        </authorList>
    </citation>
    <scope>NUCLEOTIDE SEQUENCE [LARGE SCALE GENOMIC DNA]</scope>
    <source>
        <strain evidence="26 27">WSL</strain>
    </source>
</reference>
<name>A0AAD5PXN4_9CRUS</name>
<dbReference type="PANTHER" id="PTHR24416">
    <property type="entry name" value="TYROSINE-PROTEIN KINASE RECEPTOR"/>
    <property type="match status" value="1"/>
</dbReference>
<dbReference type="InterPro" id="IPR017441">
    <property type="entry name" value="Protein_kinase_ATP_BS"/>
</dbReference>
<evidence type="ECO:0000259" key="24">
    <source>
        <dbReference type="PROSITE" id="PS50011"/>
    </source>
</evidence>
<dbReference type="InterPro" id="IPR036179">
    <property type="entry name" value="Ig-like_dom_sf"/>
</dbReference>
<evidence type="ECO:0000256" key="1">
    <source>
        <dbReference type="ARBA" id="ARBA00004479"/>
    </source>
</evidence>
<keyword evidence="8 18" id="KW-0067">ATP-binding</keyword>